<dbReference type="AlphaFoldDB" id="H2XL50"/>
<dbReference type="InParanoid" id="H2XL50"/>
<evidence type="ECO:0000313" key="2">
    <source>
        <dbReference type="Proteomes" id="UP000008144"/>
    </source>
</evidence>
<dbReference type="HOGENOM" id="CLU_3419365_0_0_1"/>
<reference evidence="1" key="2">
    <citation type="submission" date="2025-08" db="UniProtKB">
        <authorList>
            <consortium name="Ensembl"/>
        </authorList>
    </citation>
    <scope>IDENTIFICATION</scope>
</reference>
<accession>H2XL50</accession>
<sequence>MCNMNTVMPIQFECMFVFGNTCFIV</sequence>
<dbReference type="Proteomes" id="UP000008144">
    <property type="component" value="Unassembled WGS sequence"/>
</dbReference>
<dbReference type="Ensembl" id="ENSCINT00000033849.1">
    <property type="protein sequence ID" value="ENSCINP00000030382.1"/>
    <property type="gene ID" value="ENSCING00000024596.1"/>
</dbReference>
<evidence type="ECO:0000313" key="1">
    <source>
        <dbReference type="Ensembl" id="ENSCINP00000030382.1"/>
    </source>
</evidence>
<reference evidence="1" key="3">
    <citation type="submission" date="2025-09" db="UniProtKB">
        <authorList>
            <consortium name="Ensembl"/>
        </authorList>
    </citation>
    <scope>IDENTIFICATION</scope>
</reference>
<name>H2XL50_CIOIN</name>
<proteinExistence type="predicted"/>
<organism evidence="1 2">
    <name type="scientific">Ciona intestinalis</name>
    <name type="common">Transparent sea squirt</name>
    <name type="synonym">Ascidia intestinalis</name>
    <dbReference type="NCBI Taxonomy" id="7719"/>
    <lineage>
        <taxon>Eukaryota</taxon>
        <taxon>Metazoa</taxon>
        <taxon>Chordata</taxon>
        <taxon>Tunicata</taxon>
        <taxon>Ascidiacea</taxon>
        <taxon>Phlebobranchia</taxon>
        <taxon>Cionidae</taxon>
        <taxon>Ciona</taxon>
    </lineage>
</organism>
<keyword evidence="2" id="KW-1185">Reference proteome</keyword>
<reference evidence="2" key="1">
    <citation type="journal article" date="2002" name="Science">
        <title>The draft genome of Ciona intestinalis: insights into chordate and vertebrate origins.</title>
        <authorList>
            <person name="Dehal P."/>
            <person name="Satou Y."/>
            <person name="Campbell R.K."/>
            <person name="Chapman J."/>
            <person name="Degnan B."/>
            <person name="De Tomaso A."/>
            <person name="Davidson B."/>
            <person name="Di Gregorio A."/>
            <person name="Gelpke M."/>
            <person name="Goodstein D.M."/>
            <person name="Harafuji N."/>
            <person name="Hastings K.E."/>
            <person name="Ho I."/>
            <person name="Hotta K."/>
            <person name="Huang W."/>
            <person name="Kawashima T."/>
            <person name="Lemaire P."/>
            <person name="Martinez D."/>
            <person name="Meinertzhagen I.A."/>
            <person name="Necula S."/>
            <person name="Nonaka M."/>
            <person name="Putnam N."/>
            <person name="Rash S."/>
            <person name="Saiga H."/>
            <person name="Satake M."/>
            <person name="Terry A."/>
            <person name="Yamada L."/>
            <person name="Wang H.G."/>
            <person name="Awazu S."/>
            <person name="Azumi K."/>
            <person name="Boore J."/>
            <person name="Branno M."/>
            <person name="Chin-Bow S."/>
            <person name="DeSantis R."/>
            <person name="Doyle S."/>
            <person name="Francino P."/>
            <person name="Keys D.N."/>
            <person name="Haga S."/>
            <person name="Hayashi H."/>
            <person name="Hino K."/>
            <person name="Imai K.S."/>
            <person name="Inaba K."/>
            <person name="Kano S."/>
            <person name="Kobayashi K."/>
            <person name="Kobayashi M."/>
            <person name="Lee B.I."/>
            <person name="Makabe K.W."/>
            <person name="Manohar C."/>
            <person name="Matassi G."/>
            <person name="Medina M."/>
            <person name="Mochizuki Y."/>
            <person name="Mount S."/>
            <person name="Morishita T."/>
            <person name="Miura S."/>
            <person name="Nakayama A."/>
            <person name="Nishizaka S."/>
            <person name="Nomoto H."/>
            <person name="Ohta F."/>
            <person name="Oishi K."/>
            <person name="Rigoutsos I."/>
            <person name="Sano M."/>
            <person name="Sasaki A."/>
            <person name="Sasakura Y."/>
            <person name="Shoguchi E."/>
            <person name="Shin-i T."/>
            <person name="Spagnuolo A."/>
            <person name="Stainier D."/>
            <person name="Suzuki M.M."/>
            <person name="Tassy O."/>
            <person name="Takatori N."/>
            <person name="Tokuoka M."/>
            <person name="Yagi K."/>
            <person name="Yoshizaki F."/>
            <person name="Wada S."/>
            <person name="Zhang C."/>
            <person name="Hyatt P.D."/>
            <person name="Larimer F."/>
            <person name="Detter C."/>
            <person name="Doggett N."/>
            <person name="Glavina T."/>
            <person name="Hawkins T."/>
            <person name="Richardson P."/>
            <person name="Lucas S."/>
            <person name="Kohara Y."/>
            <person name="Levine M."/>
            <person name="Satoh N."/>
            <person name="Rokhsar D.S."/>
        </authorList>
    </citation>
    <scope>NUCLEOTIDE SEQUENCE [LARGE SCALE GENOMIC DNA]</scope>
</reference>
<protein>
    <submittedName>
        <fullName evidence="1">Uncharacterized protein</fullName>
    </submittedName>
</protein>